<dbReference type="Proteomes" id="UP000308600">
    <property type="component" value="Unassembled WGS sequence"/>
</dbReference>
<accession>A0ACD3A076</accession>
<keyword evidence="2" id="KW-1185">Reference proteome</keyword>
<gene>
    <name evidence="1" type="ORF">BDN72DRAFT_781218</name>
</gene>
<reference evidence="1 2" key="1">
    <citation type="journal article" date="2019" name="Nat. Ecol. Evol.">
        <title>Megaphylogeny resolves global patterns of mushroom evolution.</title>
        <authorList>
            <person name="Varga T."/>
            <person name="Krizsan K."/>
            <person name="Foldi C."/>
            <person name="Dima B."/>
            <person name="Sanchez-Garcia M."/>
            <person name="Sanchez-Ramirez S."/>
            <person name="Szollosi G.J."/>
            <person name="Szarkandi J.G."/>
            <person name="Papp V."/>
            <person name="Albert L."/>
            <person name="Andreopoulos W."/>
            <person name="Angelini C."/>
            <person name="Antonin V."/>
            <person name="Barry K.W."/>
            <person name="Bougher N.L."/>
            <person name="Buchanan P."/>
            <person name="Buyck B."/>
            <person name="Bense V."/>
            <person name="Catcheside P."/>
            <person name="Chovatia M."/>
            <person name="Cooper J."/>
            <person name="Damon W."/>
            <person name="Desjardin D."/>
            <person name="Finy P."/>
            <person name="Geml J."/>
            <person name="Haridas S."/>
            <person name="Hughes K."/>
            <person name="Justo A."/>
            <person name="Karasinski D."/>
            <person name="Kautmanova I."/>
            <person name="Kiss B."/>
            <person name="Kocsube S."/>
            <person name="Kotiranta H."/>
            <person name="LaButti K.M."/>
            <person name="Lechner B.E."/>
            <person name="Liimatainen K."/>
            <person name="Lipzen A."/>
            <person name="Lukacs Z."/>
            <person name="Mihaltcheva S."/>
            <person name="Morgado L.N."/>
            <person name="Niskanen T."/>
            <person name="Noordeloos M.E."/>
            <person name="Ohm R.A."/>
            <person name="Ortiz-Santana B."/>
            <person name="Ovrebo C."/>
            <person name="Racz N."/>
            <person name="Riley R."/>
            <person name="Savchenko A."/>
            <person name="Shiryaev A."/>
            <person name="Soop K."/>
            <person name="Spirin V."/>
            <person name="Szebenyi C."/>
            <person name="Tomsovsky M."/>
            <person name="Tulloss R.E."/>
            <person name="Uehling J."/>
            <person name="Grigoriev I.V."/>
            <person name="Vagvolgyi C."/>
            <person name="Papp T."/>
            <person name="Martin F.M."/>
            <person name="Miettinen O."/>
            <person name="Hibbett D.S."/>
            <person name="Nagy L.G."/>
        </authorList>
    </citation>
    <scope>NUCLEOTIDE SEQUENCE [LARGE SCALE GENOMIC DNA]</scope>
    <source>
        <strain evidence="1 2">NL-1719</strain>
    </source>
</reference>
<name>A0ACD3A076_9AGAR</name>
<protein>
    <submittedName>
        <fullName evidence="1">Uncharacterized protein</fullName>
    </submittedName>
</protein>
<proteinExistence type="predicted"/>
<evidence type="ECO:0000313" key="1">
    <source>
        <dbReference type="EMBL" id="TFK59095.1"/>
    </source>
</evidence>
<dbReference type="EMBL" id="ML209083">
    <property type="protein sequence ID" value="TFK59095.1"/>
    <property type="molecule type" value="Genomic_DNA"/>
</dbReference>
<evidence type="ECO:0000313" key="2">
    <source>
        <dbReference type="Proteomes" id="UP000308600"/>
    </source>
</evidence>
<sequence>MKNGTNDGTPGHRIGELQGTKEIWVLDTYGLCLFLPHFSTKTKLLLPHIGVKRIHANFFAGDANVTAAFVRQGIIPTAAFEISVGISTQLLELFRCLQLRCPRLGNEPLLKALADMQGVVYRPYHAQQLAIAYDLYLELRELVRKRVDGVLERSDPMWRIKNTCPACTYSLKGEEKLIFNMLMTMDGNNSLKRVLSKGQRSGAVSTTCVDRTDSQTIGKDYYLSREKVDSWAAGVVHDGLAKAIGEVNSCESRWKNMVNDITSKMWAIFDETGVFLALCRHGFVLVIVDMVRSGELAKYGLAVVDALLEAFGSDIGSGYDIGCKFRTTIANSALGAKAQRLNFRSLVGAFHGHAHGRKCQLQNLATYVLGLGLEDLEGCERFFSRSNALSSSIRYASVFHRKQRIVTYLRHTDTFETYANLSKFLVDNYKQALNILGGEDAFTVTAMAHGIANISTIEGWLVDERKYLDGLSTEPPTDTYEMEYLKRLQDYYHWSSTVSKAREKWAIATPSNMNQQMARQWAQQERQLRHALEMEDKALLSVQESERRLEISPRLRWEPNSLDWNRVSEMVSLRDYRRAVDSLESLVVSRIFELTKMNMSDTGYHLRTQIAKALQARSQAIKTAIDKYNKIARTMKPPRDTLSWDEVVEYTFISDFDLLRDARQDVRLQPWATATSRKLLDQYFKIQRAKEERKRLDIEIRRVITYIQDENKFLVAKEAEVKLTNPALAHQIALRRNERSRFDQTHLRRFQTLLKMPGFTGTLIPGLRDGRDNVEGSQPDNGISMLSGQDARVHELPGNPNRDDDEDDDLDDDGDNEEGSYSEKAAYEVLRLAGDSNEREFE</sequence>
<organism evidence="1 2">
    <name type="scientific">Pluteus cervinus</name>
    <dbReference type="NCBI Taxonomy" id="181527"/>
    <lineage>
        <taxon>Eukaryota</taxon>
        <taxon>Fungi</taxon>
        <taxon>Dikarya</taxon>
        <taxon>Basidiomycota</taxon>
        <taxon>Agaricomycotina</taxon>
        <taxon>Agaricomycetes</taxon>
        <taxon>Agaricomycetidae</taxon>
        <taxon>Agaricales</taxon>
        <taxon>Pluteineae</taxon>
        <taxon>Pluteaceae</taxon>
        <taxon>Pluteus</taxon>
    </lineage>
</organism>